<dbReference type="PROSITE" id="PS01081">
    <property type="entry name" value="HTH_TETR_1"/>
    <property type="match status" value="1"/>
</dbReference>
<accession>A0ABW7JJ16</accession>
<keyword evidence="3" id="KW-0804">Transcription</keyword>
<evidence type="ECO:0000256" key="2">
    <source>
        <dbReference type="ARBA" id="ARBA00023125"/>
    </source>
</evidence>
<proteinExistence type="predicted"/>
<comment type="caution">
    <text evidence="6">The sequence shown here is derived from an EMBL/GenBank/DDBJ whole genome shotgun (WGS) entry which is preliminary data.</text>
</comment>
<sequence length="203" mass="22030">MTSSTGLRDRKKAATRAALSAAAVRLSRLHGLDAVTAEAIAAEADVSTRTFHNYFPSKEDAILYQAESSVQEWVDDLRARPVHEPIWDSLEALAIAYVSDDSRDLEDLSVVSRLVEQSPALMARTVQMHNTVSRLFGEAIAERTGTDIDSDLYPNLLQVAVGGAMKTVIELCISENAGGRTPKQLVSEAFALLRAGLPQPTHN</sequence>
<name>A0ABW7JJ16_9NOCA</name>
<dbReference type="PROSITE" id="PS50977">
    <property type="entry name" value="HTH_TETR_2"/>
    <property type="match status" value="1"/>
</dbReference>
<dbReference type="InterPro" id="IPR050109">
    <property type="entry name" value="HTH-type_TetR-like_transc_reg"/>
</dbReference>
<evidence type="ECO:0000259" key="5">
    <source>
        <dbReference type="PROSITE" id="PS50977"/>
    </source>
</evidence>
<dbReference type="PANTHER" id="PTHR30055">
    <property type="entry name" value="HTH-TYPE TRANSCRIPTIONAL REGULATOR RUTR"/>
    <property type="match status" value="1"/>
</dbReference>
<dbReference type="RefSeq" id="WP_395112642.1">
    <property type="nucleotide sequence ID" value="NZ_JBIMSO010000011.1"/>
</dbReference>
<dbReference type="Pfam" id="PF17754">
    <property type="entry name" value="TetR_C_14"/>
    <property type="match status" value="1"/>
</dbReference>
<dbReference type="EMBL" id="JBIMSO010000011">
    <property type="protein sequence ID" value="MFH5207214.1"/>
    <property type="molecule type" value="Genomic_DNA"/>
</dbReference>
<dbReference type="Gene3D" id="1.10.357.10">
    <property type="entry name" value="Tetracycline Repressor, domain 2"/>
    <property type="match status" value="1"/>
</dbReference>
<dbReference type="InterPro" id="IPR041347">
    <property type="entry name" value="MftR_C"/>
</dbReference>
<evidence type="ECO:0000256" key="1">
    <source>
        <dbReference type="ARBA" id="ARBA00023015"/>
    </source>
</evidence>
<keyword evidence="2 4" id="KW-0238">DNA-binding</keyword>
<feature type="domain" description="HTH tetR-type" evidence="5">
    <location>
        <begin position="13"/>
        <end position="73"/>
    </location>
</feature>
<dbReference type="Pfam" id="PF00440">
    <property type="entry name" value="TetR_N"/>
    <property type="match status" value="1"/>
</dbReference>
<dbReference type="InterPro" id="IPR023772">
    <property type="entry name" value="DNA-bd_HTH_TetR-type_CS"/>
</dbReference>
<organism evidence="6 7">
    <name type="scientific">Antrihabitans spumae</name>
    <dbReference type="NCBI Taxonomy" id="3373370"/>
    <lineage>
        <taxon>Bacteria</taxon>
        <taxon>Bacillati</taxon>
        <taxon>Actinomycetota</taxon>
        <taxon>Actinomycetes</taxon>
        <taxon>Mycobacteriales</taxon>
        <taxon>Nocardiaceae</taxon>
        <taxon>Antrihabitans</taxon>
    </lineage>
</organism>
<evidence type="ECO:0000256" key="3">
    <source>
        <dbReference type="ARBA" id="ARBA00023163"/>
    </source>
</evidence>
<dbReference type="SUPFAM" id="SSF46689">
    <property type="entry name" value="Homeodomain-like"/>
    <property type="match status" value="1"/>
</dbReference>
<evidence type="ECO:0000313" key="7">
    <source>
        <dbReference type="Proteomes" id="UP001609175"/>
    </source>
</evidence>
<dbReference type="Gene3D" id="1.10.10.60">
    <property type="entry name" value="Homeodomain-like"/>
    <property type="match status" value="1"/>
</dbReference>
<gene>
    <name evidence="6" type="ORF">ACHIPZ_03125</name>
</gene>
<protein>
    <submittedName>
        <fullName evidence="6">TetR family transcriptional regulator</fullName>
    </submittedName>
</protein>
<dbReference type="Proteomes" id="UP001609175">
    <property type="component" value="Unassembled WGS sequence"/>
</dbReference>
<dbReference type="InterPro" id="IPR009057">
    <property type="entry name" value="Homeodomain-like_sf"/>
</dbReference>
<feature type="DNA-binding region" description="H-T-H motif" evidence="4">
    <location>
        <begin position="36"/>
        <end position="55"/>
    </location>
</feature>
<evidence type="ECO:0000313" key="6">
    <source>
        <dbReference type="EMBL" id="MFH5207214.1"/>
    </source>
</evidence>
<keyword evidence="1" id="KW-0805">Transcription regulation</keyword>
<dbReference type="InterPro" id="IPR001647">
    <property type="entry name" value="HTH_TetR"/>
</dbReference>
<evidence type="ECO:0000256" key="4">
    <source>
        <dbReference type="PROSITE-ProRule" id="PRU00335"/>
    </source>
</evidence>
<reference evidence="6 7" key="1">
    <citation type="submission" date="2024-10" db="EMBL/GenBank/DDBJ databases">
        <authorList>
            <person name="Riesco R."/>
        </authorList>
    </citation>
    <scope>NUCLEOTIDE SEQUENCE [LARGE SCALE GENOMIC DNA]</scope>
    <source>
        <strain evidence="6 7">NCIMB 15449</strain>
    </source>
</reference>
<dbReference type="PANTHER" id="PTHR30055:SF234">
    <property type="entry name" value="HTH-TYPE TRANSCRIPTIONAL REGULATOR BETI"/>
    <property type="match status" value="1"/>
</dbReference>